<dbReference type="GO" id="GO:0006303">
    <property type="term" value="P:double-strand break repair via nonhomologous end joining"/>
    <property type="evidence" value="ECO:0007669"/>
    <property type="project" value="TreeGrafter"/>
</dbReference>
<reference evidence="10" key="3">
    <citation type="submission" date="2025-09" db="UniProtKB">
        <authorList>
            <consortium name="Ensembl"/>
        </authorList>
    </citation>
    <scope>IDENTIFICATION</scope>
</reference>
<keyword evidence="7" id="KW-0175">Coiled coil</keyword>
<dbReference type="Gene3D" id="1.20.5.370">
    <property type="match status" value="1"/>
</dbReference>
<dbReference type="InterPro" id="IPR010585">
    <property type="entry name" value="DNA_repair_prot_XRCC4"/>
</dbReference>
<evidence type="ECO:0000256" key="3">
    <source>
        <dbReference type="ARBA" id="ARBA00023172"/>
    </source>
</evidence>
<evidence type="ECO:0000256" key="2">
    <source>
        <dbReference type="ARBA" id="ARBA00022763"/>
    </source>
</evidence>
<evidence type="ECO:0000256" key="1">
    <source>
        <dbReference type="ARBA" id="ARBA00004123"/>
    </source>
</evidence>
<reference evidence="10" key="2">
    <citation type="submission" date="2025-08" db="UniProtKB">
        <authorList>
            <consortium name="Ensembl"/>
        </authorList>
    </citation>
    <scope>IDENTIFICATION</scope>
</reference>
<feature type="domain" description="XRCC4 coiled-coil" evidence="9">
    <location>
        <begin position="126"/>
        <end position="202"/>
    </location>
</feature>
<keyword evidence="3" id="KW-0233">DNA recombination</keyword>
<comment type="similarity">
    <text evidence="6">Belongs to the XRCC4-XLF family. XRCC4 subfamily.</text>
</comment>
<keyword evidence="11" id="KW-1185">Reference proteome</keyword>
<dbReference type="Pfam" id="PF06632">
    <property type="entry name" value="XRCC4"/>
    <property type="match status" value="1"/>
</dbReference>
<dbReference type="GO" id="GO:0003677">
    <property type="term" value="F:DNA binding"/>
    <property type="evidence" value="ECO:0007669"/>
    <property type="project" value="InterPro"/>
</dbReference>
<keyword evidence="2" id="KW-0227">DNA damage</keyword>
<proteinExistence type="inferred from homology"/>
<evidence type="ECO:0000256" key="5">
    <source>
        <dbReference type="ARBA" id="ARBA00023242"/>
    </source>
</evidence>
<evidence type="ECO:0000256" key="7">
    <source>
        <dbReference type="SAM" id="Coils"/>
    </source>
</evidence>
<dbReference type="InterPro" id="IPR009089">
    <property type="entry name" value="XRCC4_N_sf"/>
</dbReference>
<evidence type="ECO:0000259" key="8">
    <source>
        <dbReference type="Pfam" id="PF06632"/>
    </source>
</evidence>
<dbReference type="InterPro" id="IPR038051">
    <property type="entry name" value="XRCC4-like_N_sf"/>
</dbReference>
<reference evidence="11" key="1">
    <citation type="submission" date="2015-09" db="EMBL/GenBank/DDBJ databases">
        <authorList>
            <person name="Sai Rama Sridatta P."/>
        </authorList>
    </citation>
    <scope>NUCLEOTIDE SEQUENCE [LARGE SCALE GENOMIC DNA]</scope>
</reference>
<dbReference type="GO" id="GO:0032807">
    <property type="term" value="C:DNA ligase IV complex"/>
    <property type="evidence" value="ECO:0007669"/>
    <property type="project" value="TreeGrafter"/>
</dbReference>
<dbReference type="Gene3D" id="2.170.210.10">
    <property type="entry name" value="DNA double-strand break repair and VJ recombination XRCC4, N-terminal"/>
    <property type="match status" value="1"/>
</dbReference>
<evidence type="ECO:0000313" key="11">
    <source>
        <dbReference type="Proteomes" id="UP000314980"/>
    </source>
</evidence>
<dbReference type="GO" id="GO:0010165">
    <property type="term" value="P:response to X-ray"/>
    <property type="evidence" value="ECO:0007669"/>
    <property type="project" value="TreeGrafter"/>
</dbReference>
<evidence type="ECO:0000313" key="10">
    <source>
        <dbReference type="Ensembl" id="ENSLCAP00010060009.1"/>
    </source>
</evidence>
<keyword evidence="5" id="KW-0539">Nucleus</keyword>
<evidence type="ECO:0000256" key="4">
    <source>
        <dbReference type="ARBA" id="ARBA00023204"/>
    </source>
</evidence>
<dbReference type="PANTHER" id="PTHR28559">
    <property type="entry name" value="DNA REPAIR PROTEIN XRCC4"/>
    <property type="match status" value="1"/>
</dbReference>
<dbReference type="InterPro" id="IPR053961">
    <property type="entry name" value="XRCC4_N"/>
</dbReference>
<dbReference type="SUPFAM" id="SSF50809">
    <property type="entry name" value="XRCC4, N-terminal domain"/>
    <property type="match status" value="1"/>
</dbReference>
<dbReference type="InterPro" id="IPR053962">
    <property type="entry name" value="XRCC4_CC"/>
</dbReference>
<dbReference type="SUPFAM" id="SSF58022">
    <property type="entry name" value="XRCC4, C-terminal oligomerization domain"/>
    <property type="match status" value="1"/>
</dbReference>
<dbReference type="PANTHER" id="PTHR28559:SF1">
    <property type="entry name" value="DNA REPAIR PROTEIN XRCC4"/>
    <property type="match status" value="1"/>
</dbReference>
<evidence type="ECO:0000259" key="9">
    <source>
        <dbReference type="Pfam" id="PF21924"/>
    </source>
</evidence>
<evidence type="ECO:0000256" key="6">
    <source>
        <dbReference type="ARBA" id="ARBA00025728"/>
    </source>
</evidence>
<protein>
    <recommendedName>
        <fullName evidence="12">X-ray repair complementing defective repair in Chinese hamster cells 4</fullName>
    </recommendedName>
</protein>
<accession>A0A4W6G8U6</accession>
<keyword evidence="4" id="KW-0234">DNA repair</keyword>
<dbReference type="GO" id="GO:0005958">
    <property type="term" value="C:DNA-dependent protein kinase-DNA ligase 4 complex"/>
    <property type="evidence" value="ECO:0007669"/>
    <property type="project" value="TreeGrafter"/>
</dbReference>
<dbReference type="InterPro" id="IPR014751">
    <property type="entry name" value="XRCC4-like_C"/>
</dbReference>
<dbReference type="GeneTree" id="ENSGT00940000166544"/>
<dbReference type="Ensembl" id="ENSLCAT00010061628.1">
    <property type="protein sequence ID" value="ENSLCAP00010060009.1"/>
    <property type="gene ID" value="ENSLCAG00010027937.1"/>
</dbReference>
<dbReference type="Proteomes" id="UP000314980">
    <property type="component" value="Unassembled WGS sequence"/>
</dbReference>
<dbReference type="Pfam" id="PF21924">
    <property type="entry name" value="XRCC4_CC"/>
    <property type="match status" value="1"/>
</dbReference>
<dbReference type="CDD" id="cd22283">
    <property type="entry name" value="HD_XRCC4_N"/>
    <property type="match status" value="1"/>
</dbReference>
<name>A0A4W6G8U6_LATCA</name>
<dbReference type="AlphaFoldDB" id="A0A4W6G8U6"/>
<feature type="coiled-coil region" evidence="7">
    <location>
        <begin position="153"/>
        <end position="222"/>
    </location>
</feature>
<comment type="subcellular location">
    <subcellularLocation>
        <location evidence="1">Nucleus</location>
    </subcellularLocation>
</comment>
<organism evidence="10 11">
    <name type="scientific">Lates calcarifer</name>
    <name type="common">Barramundi</name>
    <name type="synonym">Holocentrus calcarifer</name>
    <dbReference type="NCBI Taxonomy" id="8187"/>
    <lineage>
        <taxon>Eukaryota</taxon>
        <taxon>Metazoa</taxon>
        <taxon>Chordata</taxon>
        <taxon>Craniata</taxon>
        <taxon>Vertebrata</taxon>
        <taxon>Euteleostomi</taxon>
        <taxon>Actinopterygii</taxon>
        <taxon>Neopterygii</taxon>
        <taxon>Teleostei</taxon>
        <taxon>Neoteleostei</taxon>
        <taxon>Acanthomorphata</taxon>
        <taxon>Carangaria</taxon>
        <taxon>Carangaria incertae sedis</taxon>
        <taxon>Centropomidae</taxon>
        <taxon>Lates</taxon>
    </lineage>
</organism>
<dbReference type="GO" id="GO:0033152">
    <property type="term" value="P:immunoglobulin V(D)J recombination"/>
    <property type="evidence" value="ECO:0007669"/>
    <property type="project" value="TreeGrafter"/>
</dbReference>
<feature type="domain" description="XRCC4 N-terminal" evidence="8">
    <location>
        <begin position="17"/>
        <end position="122"/>
    </location>
</feature>
<sequence length="227" mass="25886">MSGAVSQIAITTDPDTPYFLQVNWAVDLGAGFTLALTDGSSAWIGEVSEDDVTKEANELGVTREKYVEDLLQALTRSEERGGGRRGGNKEVYSFHLTPDHCHLSFQKICNDVSVDLGSVELQPAPDPLELNREMIGQSLKRSTDLEYENCQLLEENHRLKQEHQRILTELEQQVLDKEVLERKLYSRFVMVLNEKKAKIRGLQDAIRQLQQTTDQQRDEERRQRSAD</sequence>
<evidence type="ECO:0008006" key="12">
    <source>
        <dbReference type="Google" id="ProtNLM"/>
    </source>
</evidence>